<dbReference type="Proteomes" id="UP000653565">
    <property type="component" value="Unassembled WGS sequence"/>
</dbReference>
<evidence type="ECO:0000313" key="2">
    <source>
        <dbReference type="Proteomes" id="UP000653565"/>
    </source>
</evidence>
<evidence type="ECO:0000313" key="1">
    <source>
        <dbReference type="EMBL" id="KAF4239773.1"/>
    </source>
</evidence>
<accession>A0A8H4H9T6</accession>
<proteinExistence type="predicted"/>
<reference evidence="1" key="2">
    <citation type="submission" date="2020-04" db="EMBL/GenBank/DDBJ databases">
        <authorList>
            <person name="Santos R.A.C."/>
            <person name="Steenwyk J.L."/>
            <person name="Rivero-Menendez O."/>
            <person name="Mead M.E."/>
            <person name="Silva L.P."/>
            <person name="Bastos R.W."/>
            <person name="Alastruey-Izquierdo A."/>
            <person name="Goldman G.H."/>
            <person name="Rokas A."/>
        </authorList>
    </citation>
    <scope>NUCLEOTIDE SEQUENCE</scope>
    <source>
        <strain evidence="1">CNM-CM6805</strain>
    </source>
</reference>
<comment type="caution">
    <text evidence="1">The sequence shown here is derived from an EMBL/GenBank/DDBJ whole genome shotgun (WGS) entry which is preliminary data.</text>
</comment>
<protein>
    <submittedName>
        <fullName evidence="1">Uncharacterized protein</fullName>
    </submittedName>
</protein>
<reference evidence="1" key="1">
    <citation type="journal article" date="2020" name="bioRxiv">
        <title>Genomic and phenotypic heterogeneity of clinical isolates of the human pathogens Aspergillus fumigatus, Aspergillus lentulus and Aspergillus fumigatiaffinis.</title>
        <authorList>
            <person name="dos Santos R.A.C."/>
            <person name="Steenwyk J.L."/>
            <person name="Rivero-Menendez O."/>
            <person name="Mead M.E."/>
            <person name="Silva L.P."/>
            <person name="Bastos R.W."/>
            <person name="Alastruey-Izquierdo A."/>
            <person name="Goldman G.H."/>
            <person name="Rokas A."/>
        </authorList>
    </citation>
    <scope>NUCLEOTIDE SEQUENCE</scope>
    <source>
        <strain evidence="1">CNM-CM6805</strain>
    </source>
</reference>
<sequence>MAASGIHPEHWTKAQKALEASTSLEKLLQLADRDKSLVDLNELDSAWPGAFAAVRRHQEEIVSTESAAPKR</sequence>
<dbReference type="AlphaFoldDB" id="A0A8H4H9T6"/>
<name>A0A8H4H9T6_9EURO</name>
<organism evidence="1 2">
    <name type="scientific">Aspergillus fumigatiaffinis</name>
    <dbReference type="NCBI Taxonomy" id="340414"/>
    <lineage>
        <taxon>Eukaryota</taxon>
        <taxon>Fungi</taxon>
        <taxon>Dikarya</taxon>
        <taxon>Ascomycota</taxon>
        <taxon>Pezizomycotina</taxon>
        <taxon>Eurotiomycetes</taxon>
        <taxon>Eurotiomycetidae</taxon>
        <taxon>Eurotiales</taxon>
        <taxon>Aspergillaceae</taxon>
        <taxon>Aspergillus</taxon>
        <taxon>Aspergillus subgen. Fumigati</taxon>
    </lineage>
</organism>
<keyword evidence="2" id="KW-1185">Reference proteome</keyword>
<dbReference type="EMBL" id="JAAAPX010000030">
    <property type="protein sequence ID" value="KAF4239773.1"/>
    <property type="molecule type" value="Genomic_DNA"/>
</dbReference>
<dbReference type="OrthoDB" id="10552554at2759"/>
<gene>
    <name evidence="1" type="ORF">CNMCM6805_005658</name>
</gene>